<accession>A0ABT8QYP1</accession>
<organism evidence="5 6">
    <name type="scientific">Rhodocytophaga aerolata</name>
    <dbReference type="NCBI Taxonomy" id="455078"/>
    <lineage>
        <taxon>Bacteria</taxon>
        <taxon>Pseudomonadati</taxon>
        <taxon>Bacteroidota</taxon>
        <taxon>Cytophagia</taxon>
        <taxon>Cytophagales</taxon>
        <taxon>Rhodocytophagaceae</taxon>
        <taxon>Rhodocytophaga</taxon>
    </lineage>
</organism>
<proteinExistence type="inferred from homology"/>
<evidence type="ECO:0000256" key="3">
    <source>
        <dbReference type="ARBA" id="ARBA00044507"/>
    </source>
</evidence>
<comment type="cofactor">
    <cofactor evidence="1">
        <name>pyridoxal 5'-phosphate</name>
        <dbReference type="ChEBI" id="CHEBI:597326"/>
    </cofactor>
</comment>
<dbReference type="SUPFAM" id="SSF53383">
    <property type="entry name" value="PLP-dependent transferases"/>
    <property type="match status" value="1"/>
</dbReference>
<dbReference type="PANTHER" id="PTHR32328">
    <property type="entry name" value="L-SERYL-TRNA(SEC) SELENIUM TRANSFERASE"/>
    <property type="match status" value="1"/>
</dbReference>
<keyword evidence="6" id="KW-1185">Reference proteome</keyword>
<keyword evidence="4" id="KW-0732">Signal</keyword>
<name>A0ABT8QYP1_9BACT</name>
<protein>
    <submittedName>
        <fullName evidence="5">PLP-dependent transferase</fullName>
    </submittedName>
</protein>
<dbReference type="InterPro" id="IPR018319">
    <property type="entry name" value="SelA-like"/>
</dbReference>
<comment type="similarity">
    <text evidence="3">Belongs to the SelA family.</text>
</comment>
<evidence type="ECO:0000256" key="2">
    <source>
        <dbReference type="ARBA" id="ARBA00022898"/>
    </source>
</evidence>
<dbReference type="PANTHER" id="PTHR32328:SF0">
    <property type="entry name" value="L-SERYL-TRNA(SEC) SELENIUM TRANSFERASE"/>
    <property type="match status" value="1"/>
</dbReference>
<keyword evidence="2" id="KW-0663">Pyridoxal phosphate</keyword>
<sequence length="410" mass="44901">MFTRRSLIKRLSAAPFIGSWFGSSLPFATLGAALPTAAKRNVIQELGLRTFINAAGTYTAMTASLMPDEVMDTINAASKEFMMLEEVQDKVGERIAKLVHSEAAMVTAGCWSAMVLGMAGVLTGKDEKKIAQLPHLEYTGMKSQVIVQKAHNTGYVHAITNTGVMVVEIETLEEAEKAINERTAMLWFLNYAAPQGKITHEEWVALGKKHTIPTMIDIAADVPPVENLWKFNDMGFDLVCISGGKAMRGPQSAGLLMGKKDLIAAARLNGPPRGGNIGRGMKVNKEEILGMYVALERYINQDHAKEWKEWETRIAHIDTAVKKVTGVQTETFVPPIANHTPALRISWHRDQIKLSPQDLQEKLRKGNPSIEVVGGEKGTQSISLTVFMLKPGQEKIVAKRLAEELSSASA</sequence>
<reference evidence="5" key="1">
    <citation type="submission" date="2023-07" db="EMBL/GenBank/DDBJ databases">
        <title>The genome sequence of Rhodocytophaga aerolata KACC 12507.</title>
        <authorList>
            <person name="Zhang X."/>
        </authorList>
    </citation>
    <scope>NUCLEOTIDE SEQUENCE</scope>
    <source>
        <strain evidence="5">KACC 12507</strain>
    </source>
</reference>
<dbReference type="RefSeq" id="WP_302035760.1">
    <property type="nucleotide sequence ID" value="NZ_JAUKPO010000001.1"/>
</dbReference>
<dbReference type="EMBL" id="JAUKPO010000001">
    <property type="protein sequence ID" value="MDO1444959.1"/>
    <property type="molecule type" value="Genomic_DNA"/>
</dbReference>
<gene>
    <name evidence="5" type="ORF">Q0590_01785</name>
</gene>
<feature type="chain" id="PRO_5045448862" evidence="4">
    <location>
        <begin position="29"/>
        <end position="410"/>
    </location>
</feature>
<dbReference type="GO" id="GO:0016740">
    <property type="term" value="F:transferase activity"/>
    <property type="evidence" value="ECO:0007669"/>
    <property type="project" value="UniProtKB-KW"/>
</dbReference>
<dbReference type="Proteomes" id="UP001168528">
    <property type="component" value="Unassembled WGS sequence"/>
</dbReference>
<dbReference type="Pfam" id="PF03841">
    <property type="entry name" value="SelA"/>
    <property type="match status" value="1"/>
</dbReference>
<evidence type="ECO:0000313" key="5">
    <source>
        <dbReference type="EMBL" id="MDO1444959.1"/>
    </source>
</evidence>
<keyword evidence="5" id="KW-0808">Transferase</keyword>
<evidence type="ECO:0000256" key="1">
    <source>
        <dbReference type="ARBA" id="ARBA00001933"/>
    </source>
</evidence>
<evidence type="ECO:0000313" key="6">
    <source>
        <dbReference type="Proteomes" id="UP001168528"/>
    </source>
</evidence>
<comment type="caution">
    <text evidence="5">The sequence shown here is derived from an EMBL/GenBank/DDBJ whole genome shotgun (WGS) entry which is preliminary data.</text>
</comment>
<evidence type="ECO:0000256" key="4">
    <source>
        <dbReference type="SAM" id="SignalP"/>
    </source>
</evidence>
<dbReference type="Gene3D" id="3.40.640.10">
    <property type="entry name" value="Type I PLP-dependent aspartate aminotransferase-like (Major domain)"/>
    <property type="match status" value="1"/>
</dbReference>
<feature type="signal peptide" evidence="4">
    <location>
        <begin position="1"/>
        <end position="28"/>
    </location>
</feature>
<dbReference type="InterPro" id="IPR015421">
    <property type="entry name" value="PyrdxlP-dep_Trfase_major"/>
</dbReference>
<dbReference type="InterPro" id="IPR015424">
    <property type="entry name" value="PyrdxlP-dep_Trfase"/>
</dbReference>